<organism evidence="2 3">
    <name type="scientific">Roseateles agri</name>
    <dbReference type="NCBI Taxonomy" id="3098619"/>
    <lineage>
        <taxon>Bacteria</taxon>
        <taxon>Pseudomonadati</taxon>
        <taxon>Pseudomonadota</taxon>
        <taxon>Betaproteobacteria</taxon>
        <taxon>Burkholderiales</taxon>
        <taxon>Sphaerotilaceae</taxon>
        <taxon>Roseateles</taxon>
    </lineage>
</organism>
<evidence type="ECO:0000256" key="1">
    <source>
        <dbReference type="SAM" id="SignalP"/>
    </source>
</evidence>
<gene>
    <name evidence="2" type="ORF">SNE35_08225</name>
</gene>
<name>A0ABU5DEC2_9BURK</name>
<protein>
    <submittedName>
        <fullName evidence="2">DUF4198 domain-containing protein</fullName>
    </submittedName>
</protein>
<dbReference type="EMBL" id="JAXCLA010000003">
    <property type="protein sequence ID" value="MDY0744489.1"/>
    <property type="molecule type" value="Genomic_DNA"/>
</dbReference>
<feature type="chain" id="PRO_5045490189" evidence="1">
    <location>
        <begin position="26"/>
        <end position="273"/>
    </location>
</feature>
<keyword evidence="1" id="KW-0732">Signal</keyword>
<evidence type="ECO:0000313" key="2">
    <source>
        <dbReference type="EMBL" id="MDY0744489.1"/>
    </source>
</evidence>
<dbReference type="RefSeq" id="WP_320422410.1">
    <property type="nucleotide sequence ID" value="NZ_JAXCLA010000003.1"/>
</dbReference>
<dbReference type="InterPro" id="IPR019613">
    <property type="entry name" value="DUF4198"/>
</dbReference>
<feature type="signal peptide" evidence="1">
    <location>
        <begin position="1"/>
        <end position="25"/>
    </location>
</feature>
<proteinExistence type="predicted"/>
<comment type="caution">
    <text evidence="2">The sequence shown here is derived from an EMBL/GenBank/DDBJ whole genome shotgun (WGS) entry which is preliminary data.</text>
</comment>
<evidence type="ECO:0000313" key="3">
    <source>
        <dbReference type="Proteomes" id="UP001285263"/>
    </source>
</evidence>
<keyword evidence="3" id="KW-1185">Reference proteome</keyword>
<accession>A0ABU5DEC2</accession>
<dbReference type="Pfam" id="PF10670">
    <property type="entry name" value="DUF4198"/>
    <property type="match status" value="1"/>
</dbReference>
<sequence length="273" mass="29599">MRKILTALSVASGVLSAVVPLTAQAHMPWLLPNATVATGNKEVVVTVDAAVSEDLFIFERALKLETLRVTGPGGLKLEPQNRSSARNRESFDLNLPQEGSYRISNVSSAVMGSYKLGGETKRFRATPETLDKEIPAGAELTSFVVTSSRQQTFVSREAPGKIDFAPEGEGLELLPLDAVTDLSNGDHSRFRLLLDGKPLADTAVTVRRGGNRYRYKMGEITLKTDARGEFTADWTEPGAYWIGANAGERGMGGTREKPMQRASVSATFEVLPR</sequence>
<reference evidence="2 3" key="1">
    <citation type="submission" date="2023-11" db="EMBL/GenBank/DDBJ databases">
        <title>Paucibacter sp. nov., isolated from fresh soil in Korea.</title>
        <authorList>
            <person name="Le N.T.T."/>
        </authorList>
    </citation>
    <scope>NUCLEOTIDE SEQUENCE [LARGE SCALE GENOMIC DNA]</scope>
    <source>
        <strain evidence="2 3">R3-3</strain>
    </source>
</reference>
<dbReference type="Proteomes" id="UP001285263">
    <property type="component" value="Unassembled WGS sequence"/>
</dbReference>